<keyword evidence="2" id="KW-1185">Reference proteome</keyword>
<sequence length="67" mass="8047">MSAAVIRRRHYHGDEPLVSQPFRPFKTKIGQHGDWNLLCFRLLSRKNRGTDARYFKRFFGLLEELLR</sequence>
<dbReference type="AlphaFoldDB" id="A0A0S4KSY4"/>
<reference evidence="2" key="1">
    <citation type="submission" date="2015-09" db="EMBL/GenBank/DDBJ databases">
        <authorList>
            <person name="Daims H."/>
        </authorList>
    </citation>
    <scope>NUCLEOTIDE SEQUENCE [LARGE SCALE GENOMIC DNA]</scope>
</reference>
<accession>A0A0S4KSY4</accession>
<proteinExistence type="predicted"/>
<evidence type="ECO:0000313" key="2">
    <source>
        <dbReference type="Proteomes" id="UP000066284"/>
    </source>
</evidence>
<dbReference type="Proteomes" id="UP000066284">
    <property type="component" value="Chromosome 1"/>
</dbReference>
<name>A0A0S4KSY4_9BACT</name>
<dbReference type="STRING" id="1715989.NITINOP_2599"/>
<dbReference type="KEGG" id="nio:NITINOP_2599"/>
<protein>
    <submittedName>
        <fullName evidence="1">Uncharacterized protein</fullName>
    </submittedName>
</protein>
<dbReference type="EMBL" id="LN885086">
    <property type="protein sequence ID" value="CUQ67571.1"/>
    <property type="molecule type" value="Genomic_DNA"/>
</dbReference>
<organism evidence="1 2">
    <name type="scientific">Candidatus Nitrospira inopinata</name>
    <dbReference type="NCBI Taxonomy" id="1715989"/>
    <lineage>
        <taxon>Bacteria</taxon>
        <taxon>Pseudomonadati</taxon>
        <taxon>Nitrospirota</taxon>
        <taxon>Nitrospiria</taxon>
        <taxon>Nitrospirales</taxon>
        <taxon>Nitrospiraceae</taxon>
        <taxon>Nitrospira</taxon>
    </lineage>
</organism>
<evidence type="ECO:0000313" key="1">
    <source>
        <dbReference type="EMBL" id="CUQ67571.1"/>
    </source>
</evidence>
<gene>
    <name evidence="1" type="ORF">NITINOP_2599</name>
</gene>